<feature type="domain" description="HTH cro/C1-type" evidence="2">
    <location>
        <begin position="53"/>
        <end position="106"/>
    </location>
</feature>
<protein>
    <submittedName>
        <fullName evidence="3">Tetratricopeptide repeat protein</fullName>
    </submittedName>
</protein>
<accession>A0A5B2WK22</accession>
<dbReference type="Pfam" id="PF13424">
    <property type="entry name" value="TPR_12"/>
    <property type="match status" value="4"/>
</dbReference>
<feature type="repeat" description="TPR" evidence="1">
    <location>
        <begin position="661"/>
        <end position="694"/>
    </location>
</feature>
<dbReference type="InterPro" id="IPR011990">
    <property type="entry name" value="TPR-like_helical_dom_sf"/>
</dbReference>
<reference evidence="3 4" key="1">
    <citation type="submission" date="2019-09" db="EMBL/GenBank/DDBJ databases">
        <title>Goodfellowia gen. nov., a new genus of the Pseudonocardineae related to Actinoalloteichus, containing Goodfellowia coeruleoviolacea gen. nov., comb. nov. gen. nov., comb. nov.</title>
        <authorList>
            <person name="Labeda D."/>
        </authorList>
    </citation>
    <scope>NUCLEOTIDE SEQUENCE [LARGE SCALE GENOMIC DNA]</scope>
    <source>
        <strain evidence="3 4">AN110305</strain>
    </source>
</reference>
<feature type="repeat" description="TPR" evidence="1">
    <location>
        <begin position="581"/>
        <end position="614"/>
    </location>
</feature>
<dbReference type="PANTHER" id="PTHR10098:SF106">
    <property type="entry name" value="TETRATRICOPEPTIDE REPEAT PROTEIN 28-LIKE PROTEIN"/>
    <property type="match status" value="1"/>
</dbReference>
<feature type="repeat" description="TPR" evidence="1">
    <location>
        <begin position="701"/>
        <end position="734"/>
    </location>
</feature>
<dbReference type="OrthoDB" id="7628974at2"/>
<dbReference type="PROSITE" id="PS50943">
    <property type="entry name" value="HTH_CROC1"/>
    <property type="match status" value="1"/>
</dbReference>
<dbReference type="SMART" id="SM00028">
    <property type="entry name" value="TPR"/>
    <property type="match status" value="7"/>
</dbReference>
<dbReference type="InterPro" id="IPR019734">
    <property type="entry name" value="TPR_rpt"/>
</dbReference>
<feature type="repeat" description="TPR" evidence="1">
    <location>
        <begin position="621"/>
        <end position="654"/>
    </location>
</feature>
<dbReference type="InterPro" id="IPR001387">
    <property type="entry name" value="Cro/C1-type_HTH"/>
</dbReference>
<gene>
    <name evidence="3" type="ORF">F0L68_35880</name>
</gene>
<evidence type="ECO:0000313" key="3">
    <source>
        <dbReference type="EMBL" id="KAA2252423.1"/>
    </source>
</evidence>
<dbReference type="SMART" id="SM00530">
    <property type="entry name" value="HTH_XRE"/>
    <property type="match status" value="1"/>
</dbReference>
<dbReference type="PROSITE" id="PS50005">
    <property type="entry name" value="TPR"/>
    <property type="match status" value="4"/>
</dbReference>
<sequence length="910" mass="96325">MVIVIAPGHQVSERTQCGHFVGPRIAASLACGVAAPGAAGARGAVTLTFAELLKAHRLRSGLTQERLAEKSGVSTRTIRGLETGRRREPRLASVHLLAAALSLNEANTDALIAASRGAAPADAGRAAGWPGAARSLPYDVPDFTGREVELARLIGQADRSEAATVVISAIDGMAGVGKTALAVRAAHLLADRYPDGQLFVDLHGFTPGRQPLDPAAALDTLLRMLGVPAEAVPADQEQRAAVWRSELAPRRVVLLLDNAADAAQVRPLLPGASGCLVLVTSRRRMPGLPGAVPLSLDVLPADEAAALFADVCGADGEADAVAEIVALCGRLPLAVRIASARLAHRSNWSPAHLAARLRDENRRLAELAVDGELGVAAAFSLSYTGLDDLRRRVFRLLGCHPGGDFDPLAAATLADLPLAEAERALESLVDCHLLLSSSPDRYTFHDLLRQHARQLAEAEESAAGRQAALGRLFDHQLRTAVAAVRVLAPHERDLPDAVPPGALAVDLSDDAAANAWLARELPNLVAGAVNAAGAGWPDHAPALSLTLWRWLDDRSRHAEALTLHGAALAVARAAGDLSGQAGVLCRMGQSHWRWGRYEPATEHYRRALELAGRAGDQHTESVALSGLGNIAGQSGRYEQATEHYERALVLLRAVGNRVTEASTRNNLGIVHQYLGRYEDALACHRQALTIARETGNRNIESMALTNLGVDQRRLGHYREAVDCHRQALALAREAGDAYGESFALNDLGVANLLLGEHESALVHHRQALAVAREVGNRVAEGGALNGLGRAHLRQGFPAEAEDCHRKALALARETDDWNAEAEALLGLGEATVAAGDPTGAVAHLRQALVMADRIKDRHLQAETHAGLGRAFAACGDDRAADGHRRRAAELYAGLGTPEPVLSKDTERGGE</sequence>
<dbReference type="Gene3D" id="3.40.50.300">
    <property type="entry name" value="P-loop containing nucleotide triphosphate hydrolases"/>
    <property type="match status" value="1"/>
</dbReference>
<keyword evidence="4" id="KW-1185">Reference proteome</keyword>
<dbReference type="PRINTS" id="PR00364">
    <property type="entry name" value="DISEASERSIST"/>
</dbReference>
<evidence type="ECO:0000259" key="2">
    <source>
        <dbReference type="PROSITE" id="PS50943"/>
    </source>
</evidence>
<dbReference type="SUPFAM" id="SSF48452">
    <property type="entry name" value="TPR-like"/>
    <property type="match status" value="2"/>
</dbReference>
<dbReference type="EMBL" id="VUOB01000075">
    <property type="protein sequence ID" value="KAA2252423.1"/>
    <property type="molecule type" value="Genomic_DNA"/>
</dbReference>
<dbReference type="SUPFAM" id="SSF52540">
    <property type="entry name" value="P-loop containing nucleoside triphosphate hydrolases"/>
    <property type="match status" value="1"/>
</dbReference>
<reference evidence="3 4" key="2">
    <citation type="submission" date="2019-09" db="EMBL/GenBank/DDBJ databases">
        <authorList>
            <person name="Jin C."/>
        </authorList>
    </citation>
    <scope>NUCLEOTIDE SEQUENCE [LARGE SCALE GENOMIC DNA]</scope>
    <source>
        <strain evidence="3 4">AN110305</strain>
    </source>
</reference>
<dbReference type="Gene3D" id="1.25.40.10">
    <property type="entry name" value="Tetratricopeptide repeat domain"/>
    <property type="match status" value="2"/>
</dbReference>
<comment type="caution">
    <text evidence="3">The sequence shown here is derived from an EMBL/GenBank/DDBJ whole genome shotgun (WGS) entry which is preliminary data.</text>
</comment>
<evidence type="ECO:0000256" key="1">
    <source>
        <dbReference type="PROSITE-ProRule" id="PRU00339"/>
    </source>
</evidence>
<keyword evidence="1" id="KW-0802">TPR repeat</keyword>
<proteinExistence type="predicted"/>
<organism evidence="3 4">
    <name type="scientific">Solihabitans fulvus</name>
    <dbReference type="NCBI Taxonomy" id="1892852"/>
    <lineage>
        <taxon>Bacteria</taxon>
        <taxon>Bacillati</taxon>
        <taxon>Actinomycetota</taxon>
        <taxon>Actinomycetes</taxon>
        <taxon>Pseudonocardiales</taxon>
        <taxon>Pseudonocardiaceae</taxon>
        <taxon>Solihabitans</taxon>
    </lineage>
</organism>
<dbReference type="SUPFAM" id="SSF47413">
    <property type="entry name" value="lambda repressor-like DNA-binding domains"/>
    <property type="match status" value="1"/>
</dbReference>
<dbReference type="Pfam" id="PF13560">
    <property type="entry name" value="HTH_31"/>
    <property type="match status" value="1"/>
</dbReference>
<dbReference type="GO" id="GO:0003677">
    <property type="term" value="F:DNA binding"/>
    <property type="evidence" value="ECO:0007669"/>
    <property type="project" value="InterPro"/>
</dbReference>
<evidence type="ECO:0000313" key="4">
    <source>
        <dbReference type="Proteomes" id="UP000323454"/>
    </source>
</evidence>
<name>A0A5B2WK22_9PSEU</name>
<dbReference type="Proteomes" id="UP000323454">
    <property type="component" value="Unassembled WGS sequence"/>
</dbReference>
<dbReference type="InterPro" id="IPR027417">
    <property type="entry name" value="P-loop_NTPase"/>
</dbReference>
<dbReference type="InterPro" id="IPR010982">
    <property type="entry name" value="Lambda_DNA-bd_dom_sf"/>
</dbReference>
<dbReference type="Gene3D" id="1.10.260.40">
    <property type="entry name" value="lambda repressor-like DNA-binding domains"/>
    <property type="match status" value="1"/>
</dbReference>
<dbReference type="GO" id="GO:0043531">
    <property type="term" value="F:ADP binding"/>
    <property type="evidence" value="ECO:0007669"/>
    <property type="project" value="InterPro"/>
</dbReference>
<dbReference type="PANTHER" id="PTHR10098">
    <property type="entry name" value="RAPSYN-RELATED"/>
    <property type="match status" value="1"/>
</dbReference>
<dbReference type="CDD" id="cd00093">
    <property type="entry name" value="HTH_XRE"/>
    <property type="match status" value="1"/>
</dbReference>
<dbReference type="AlphaFoldDB" id="A0A5B2WK22"/>